<keyword evidence="1" id="KW-1185">Reference proteome</keyword>
<name>A0A183CRI5_GLOPA</name>
<dbReference type="Proteomes" id="UP000050741">
    <property type="component" value="Unassembled WGS sequence"/>
</dbReference>
<accession>A0A183CRI5</accession>
<reference evidence="1" key="2">
    <citation type="submission" date="2014-05" db="EMBL/GenBank/DDBJ databases">
        <title>The genome and life-stage specific transcriptomes of Globodera pallida elucidate key aspects of plant parasitism by a cyst nematode.</title>
        <authorList>
            <person name="Cotton J.A."/>
            <person name="Lilley C.J."/>
            <person name="Jones L.M."/>
            <person name="Kikuchi T."/>
            <person name="Reid A.J."/>
            <person name="Thorpe P."/>
            <person name="Tsai I.J."/>
            <person name="Beasley H."/>
            <person name="Blok V."/>
            <person name="Cock P.J.A."/>
            <person name="Van den Akker S.E."/>
            <person name="Holroyd N."/>
            <person name="Hunt M."/>
            <person name="Mantelin S."/>
            <person name="Naghra H."/>
            <person name="Pain A."/>
            <person name="Palomares-Rius J.E."/>
            <person name="Zarowiecki M."/>
            <person name="Berriman M."/>
            <person name="Jones J.T."/>
            <person name="Urwin P.E."/>
        </authorList>
    </citation>
    <scope>NUCLEOTIDE SEQUENCE [LARGE SCALE GENOMIC DNA]</scope>
    <source>
        <strain evidence="1">Lindley</strain>
    </source>
</reference>
<sequence>MEERKNMLDKLSNSETITREDVSKLFDTISVYWEASVDGMTE</sequence>
<reference evidence="1" key="1">
    <citation type="submission" date="2013-12" db="EMBL/GenBank/DDBJ databases">
        <authorList>
            <person name="Aslett M."/>
        </authorList>
    </citation>
    <scope>NUCLEOTIDE SEQUENCE [LARGE SCALE GENOMIC DNA]</scope>
    <source>
        <strain evidence="1">Lindley</strain>
    </source>
</reference>
<evidence type="ECO:0000313" key="1">
    <source>
        <dbReference type="Proteomes" id="UP000050741"/>
    </source>
</evidence>
<protein>
    <submittedName>
        <fullName evidence="2">Transcriptional regulator</fullName>
    </submittedName>
</protein>
<dbReference type="AlphaFoldDB" id="A0A183CRI5"/>
<reference evidence="2" key="3">
    <citation type="submission" date="2016-06" db="UniProtKB">
        <authorList>
            <consortium name="WormBaseParasite"/>
        </authorList>
    </citation>
    <scope>IDENTIFICATION</scope>
</reference>
<evidence type="ECO:0000313" key="2">
    <source>
        <dbReference type="WBParaSite" id="GPLIN_001549300"/>
    </source>
</evidence>
<dbReference type="WBParaSite" id="GPLIN_001549300">
    <property type="protein sequence ID" value="GPLIN_001549300"/>
    <property type="gene ID" value="GPLIN_001549300"/>
</dbReference>
<organism evidence="1 2">
    <name type="scientific">Globodera pallida</name>
    <name type="common">Potato cyst nematode worm</name>
    <name type="synonym">Heterodera pallida</name>
    <dbReference type="NCBI Taxonomy" id="36090"/>
    <lineage>
        <taxon>Eukaryota</taxon>
        <taxon>Metazoa</taxon>
        <taxon>Ecdysozoa</taxon>
        <taxon>Nematoda</taxon>
        <taxon>Chromadorea</taxon>
        <taxon>Rhabditida</taxon>
        <taxon>Tylenchina</taxon>
        <taxon>Tylenchomorpha</taxon>
        <taxon>Tylenchoidea</taxon>
        <taxon>Heteroderidae</taxon>
        <taxon>Heteroderinae</taxon>
        <taxon>Globodera</taxon>
    </lineage>
</organism>
<proteinExistence type="predicted"/>